<reference evidence="3 4" key="1">
    <citation type="journal article" date="2018" name="Nat. Biotechnol.">
        <title>A standardized bacterial taxonomy based on genome phylogeny substantially revises the tree of life.</title>
        <authorList>
            <person name="Parks D.H."/>
            <person name="Chuvochina M."/>
            <person name="Waite D.W."/>
            <person name="Rinke C."/>
            <person name="Skarshewski A."/>
            <person name="Chaumeil P.A."/>
            <person name="Hugenholtz P."/>
        </authorList>
    </citation>
    <scope>NUCLEOTIDE SEQUENCE [LARGE SCALE GENOMIC DNA]</scope>
    <source>
        <strain evidence="3">UBA9375</strain>
    </source>
</reference>
<dbReference type="NCBIfam" id="TIGR04294">
    <property type="entry name" value="pre_pil_HX9DG"/>
    <property type="match status" value="1"/>
</dbReference>
<dbReference type="InterPro" id="IPR045584">
    <property type="entry name" value="Pilin-like"/>
</dbReference>
<evidence type="ECO:0000259" key="2">
    <source>
        <dbReference type="Pfam" id="PF07596"/>
    </source>
</evidence>
<dbReference type="Pfam" id="PF07963">
    <property type="entry name" value="N_methyl"/>
    <property type="match status" value="1"/>
</dbReference>
<dbReference type="Proteomes" id="UP000263642">
    <property type="component" value="Unassembled WGS sequence"/>
</dbReference>
<feature type="transmembrane region" description="Helical" evidence="1">
    <location>
        <begin position="12"/>
        <end position="34"/>
    </location>
</feature>
<evidence type="ECO:0000256" key="1">
    <source>
        <dbReference type="SAM" id="Phobius"/>
    </source>
</evidence>
<dbReference type="InterPro" id="IPR027558">
    <property type="entry name" value="Pre_pil_HX9DG_C"/>
</dbReference>
<dbReference type="RefSeq" id="WP_154934720.1">
    <property type="nucleotide sequence ID" value="NZ_CAXBMG010000019.1"/>
</dbReference>
<comment type="caution">
    <text evidence="3">The sequence shown here is derived from an EMBL/GenBank/DDBJ whole genome shotgun (WGS) entry which is preliminary data.</text>
</comment>
<gene>
    <name evidence="3" type="ORF">DIT97_19880</name>
</gene>
<name>A0A3D3RAQ9_9PLAN</name>
<evidence type="ECO:0000313" key="4">
    <source>
        <dbReference type="Proteomes" id="UP000263642"/>
    </source>
</evidence>
<dbReference type="InterPro" id="IPR011453">
    <property type="entry name" value="DUF1559"/>
</dbReference>
<dbReference type="SUPFAM" id="SSF54523">
    <property type="entry name" value="Pili subunits"/>
    <property type="match status" value="1"/>
</dbReference>
<keyword evidence="1" id="KW-0812">Transmembrane</keyword>
<proteinExistence type="predicted"/>
<protein>
    <submittedName>
        <fullName evidence="3">Prepilin-type cleavage/methylation domain-containing protein</fullName>
    </submittedName>
</protein>
<dbReference type="EMBL" id="DQAY01000118">
    <property type="protein sequence ID" value="HCO25172.1"/>
    <property type="molecule type" value="Genomic_DNA"/>
</dbReference>
<dbReference type="PANTHER" id="PTHR30093">
    <property type="entry name" value="GENERAL SECRETION PATHWAY PROTEIN G"/>
    <property type="match status" value="1"/>
</dbReference>
<organism evidence="3 4">
    <name type="scientific">Gimesia maris</name>
    <dbReference type="NCBI Taxonomy" id="122"/>
    <lineage>
        <taxon>Bacteria</taxon>
        <taxon>Pseudomonadati</taxon>
        <taxon>Planctomycetota</taxon>
        <taxon>Planctomycetia</taxon>
        <taxon>Planctomycetales</taxon>
        <taxon>Planctomycetaceae</taxon>
        <taxon>Gimesia</taxon>
    </lineage>
</organism>
<evidence type="ECO:0000313" key="3">
    <source>
        <dbReference type="EMBL" id="HCO25172.1"/>
    </source>
</evidence>
<feature type="domain" description="DUF1559" evidence="2">
    <location>
        <begin position="35"/>
        <end position="289"/>
    </location>
</feature>
<dbReference type="NCBIfam" id="TIGR02532">
    <property type="entry name" value="IV_pilin_GFxxxE"/>
    <property type="match status" value="1"/>
</dbReference>
<dbReference type="Pfam" id="PF07596">
    <property type="entry name" value="SBP_bac_10"/>
    <property type="match status" value="1"/>
</dbReference>
<keyword evidence="1" id="KW-0472">Membrane</keyword>
<dbReference type="InterPro" id="IPR012902">
    <property type="entry name" value="N_methyl_site"/>
</dbReference>
<keyword evidence="1" id="KW-1133">Transmembrane helix</keyword>
<dbReference type="AlphaFoldDB" id="A0A3D3RAQ9"/>
<accession>A0A3D3RAQ9</accession>
<dbReference type="Gene3D" id="3.30.700.10">
    <property type="entry name" value="Glycoprotein, Type 4 Pilin"/>
    <property type="match status" value="1"/>
</dbReference>
<sequence length="307" mass="33428">MLNSKRCRRAFTLIELLVVIAIIAILIALLLPAVQQAREAARRSTCKNNLKQIGLGMHNYHGTHSTYPYGVRHAGDNNALHERECWAQQLLPFIDQAPLYNKYTADTTKNIWNVPKAISAVVIPVYMCPSDPSSPGFNYADLFEGNYTGCAGSTPIKMNDTNSNNVKMDGILYLQSRTRIRDIVDGSSNTIMHSESIIRGTSGADWGSAGHYWGGGRWGGGLFTTLEPPNTSIPDEHNTCKSTTWPLAPCTAVGSTTEIQNYARSNHIGGAHCLLADGAVRFISSNVDRGTFHALGTRASGEVLGEF</sequence>
<dbReference type="PANTHER" id="PTHR30093:SF2">
    <property type="entry name" value="TYPE II SECRETION SYSTEM PROTEIN H"/>
    <property type="match status" value="1"/>
</dbReference>